<gene>
    <name evidence="1" type="ORF">AVEN_153978_1</name>
</gene>
<name>A0A4Y2JJP3_ARAVE</name>
<evidence type="ECO:0000313" key="1">
    <source>
        <dbReference type="EMBL" id="GBM90573.1"/>
    </source>
</evidence>
<keyword evidence="2" id="KW-1185">Reference proteome</keyword>
<proteinExistence type="predicted"/>
<evidence type="ECO:0000313" key="2">
    <source>
        <dbReference type="Proteomes" id="UP000499080"/>
    </source>
</evidence>
<dbReference type="Proteomes" id="UP000499080">
    <property type="component" value="Unassembled WGS sequence"/>
</dbReference>
<comment type="caution">
    <text evidence="1">The sequence shown here is derived from an EMBL/GenBank/DDBJ whole genome shotgun (WGS) entry which is preliminary data.</text>
</comment>
<organism evidence="1 2">
    <name type="scientific">Araneus ventricosus</name>
    <name type="common">Orbweaver spider</name>
    <name type="synonym">Epeira ventricosa</name>
    <dbReference type="NCBI Taxonomy" id="182803"/>
    <lineage>
        <taxon>Eukaryota</taxon>
        <taxon>Metazoa</taxon>
        <taxon>Ecdysozoa</taxon>
        <taxon>Arthropoda</taxon>
        <taxon>Chelicerata</taxon>
        <taxon>Arachnida</taxon>
        <taxon>Araneae</taxon>
        <taxon>Araneomorphae</taxon>
        <taxon>Entelegynae</taxon>
        <taxon>Araneoidea</taxon>
        <taxon>Araneidae</taxon>
        <taxon>Araneus</taxon>
    </lineage>
</organism>
<dbReference type="EMBL" id="BGPR01110926">
    <property type="protein sequence ID" value="GBM90573.1"/>
    <property type="molecule type" value="Genomic_DNA"/>
</dbReference>
<sequence length="117" mass="13599">MRPRWPSGEISALGPEGSRFETRFHRRSTVYGACCTLNHNVVAKCPPVGVVWKFGEGVCQLRCHPYHMTVVQNYEVRPKIALVLLQKWDFNKTKLNKQSDEKYFDSYPFHFAFFCAP</sequence>
<dbReference type="AlphaFoldDB" id="A0A4Y2JJP3"/>
<protein>
    <submittedName>
        <fullName evidence="1">Uncharacterized protein</fullName>
    </submittedName>
</protein>
<reference evidence="1 2" key="1">
    <citation type="journal article" date="2019" name="Sci. Rep.">
        <title>Orb-weaving spider Araneus ventricosus genome elucidates the spidroin gene catalogue.</title>
        <authorList>
            <person name="Kono N."/>
            <person name="Nakamura H."/>
            <person name="Ohtoshi R."/>
            <person name="Moran D.A.P."/>
            <person name="Shinohara A."/>
            <person name="Yoshida Y."/>
            <person name="Fujiwara M."/>
            <person name="Mori M."/>
            <person name="Tomita M."/>
            <person name="Arakawa K."/>
        </authorList>
    </citation>
    <scope>NUCLEOTIDE SEQUENCE [LARGE SCALE GENOMIC DNA]</scope>
</reference>
<accession>A0A4Y2JJP3</accession>